<dbReference type="PROSITE" id="PS51318">
    <property type="entry name" value="TAT"/>
    <property type="match status" value="1"/>
</dbReference>
<dbReference type="PIRSF" id="PIRSF010312">
    <property type="entry name" value="Sulphur_oxidation_SoxY"/>
    <property type="match status" value="1"/>
</dbReference>
<dbReference type="NCBIfam" id="TIGR04488">
    <property type="entry name" value="SoxY_true_GGCGG"/>
    <property type="match status" value="1"/>
</dbReference>
<gene>
    <name evidence="2" type="primary">soxY</name>
    <name evidence="2" type="ORF">HFQ13_08660</name>
</gene>
<accession>A0AAE2YQU9</accession>
<dbReference type="Proteomes" id="UP001197378">
    <property type="component" value="Unassembled WGS sequence"/>
</dbReference>
<organism evidence="2 3">
    <name type="scientific">Igneacidithiobacillus copahuensis</name>
    <dbReference type="NCBI Taxonomy" id="2724909"/>
    <lineage>
        <taxon>Bacteria</taxon>
        <taxon>Pseudomonadati</taxon>
        <taxon>Pseudomonadota</taxon>
        <taxon>Acidithiobacillia</taxon>
        <taxon>Acidithiobacillales</taxon>
        <taxon>Acidithiobacillaceae</taxon>
        <taxon>Igneacidithiobacillus</taxon>
    </lineage>
</organism>
<dbReference type="Pfam" id="PF13501">
    <property type="entry name" value="SoxY"/>
    <property type="match status" value="1"/>
</dbReference>
<dbReference type="SUPFAM" id="SSF49367">
    <property type="entry name" value="Superoxide reductase-like"/>
    <property type="match status" value="1"/>
</dbReference>
<dbReference type="InterPro" id="IPR016568">
    <property type="entry name" value="Sulphur_oxidation_SoxY"/>
</dbReference>
<dbReference type="InterPro" id="IPR032711">
    <property type="entry name" value="SoxY"/>
</dbReference>
<dbReference type="EMBL" id="JAAXYO010000126">
    <property type="protein sequence ID" value="MBU2788273.1"/>
    <property type="molecule type" value="Genomic_DNA"/>
</dbReference>
<dbReference type="RefSeq" id="WP_215872258.1">
    <property type="nucleotide sequence ID" value="NZ_JAAXYO010000126.1"/>
</dbReference>
<keyword evidence="3" id="KW-1185">Reference proteome</keyword>
<evidence type="ECO:0000313" key="3">
    <source>
        <dbReference type="Proteomes" id="UP001197378"/>
    </source>
</evidence>
<dbReference type="AlphaFoldDB" id="A0AAE2YQU9"/>
<reference evidence="2" key="1">
    <citation type="journal article" date="2021" name="ISME J.">
        <title>Genomic evolution of the class Acidithiobacillia: deep-branching Proteobacteria living in extreme acidic conditions.</title>
        <authorList>
            <person name="Moya-Beltran A."/>
            <person name="Beard S."/>
            <person name="Rojas-Villalobos C."/>
            <person name="Issotta F."/>
            <person name="Gallardo Y."/>
            <person name="Ulloa R."/>
            <person name="Giaveno A."/>
            <person name="Degli Esposti M."/>
            <person name="Johnson D.B."/>
            <person name="Quatrini R."/>
        </authorList>
    </citation>
    <scope>NUCLEOTIDE SEQUENCE</scope>
    <source>
        <strain evidence="2">VAN18-1</strain>
    </source>
</reference>
<protein>
    <submittedName>
        <fullName evidence="2">Thiosulfate oxidation carrier protein SoxY</fullName>
    </submittedName>
</protein>
<dbReference type="InterPro" id="IPR038162">
    <property type="entry name" value="SoxY_sf"/>
</dbReference>
<comment type="caution">
    <text evidence="2">The sequence shown here is derived from an EMBL/GenBank/DDBJ whole genome shotgun (WGS) entry which is preliminary data.</text>
</comment>
<dbReference type="GO" id="GO:0016491">
    <property type="term" value="F:oxidoreductase activity"/>
    <property type="evidence" value="ECO:0007669"/>
    <property type="project" value="InterPro"/>
</dbReference>
<dbReference type="GO" id="GO:0005506">
    <property type="term" value="F:iron ion binding"/>
    <property type="evidence" value="ECO:0007669"/>
    <property type="project" value="InterPro"/>
</dbReference>
<proteinExistence type="predicted"/>
<name>A0AAE2YQU9_9PROT</name>
<feature type="domain" description="Ig-like SoxY" evidence="1">
    <location>
        <begin position="59"/>
        <end position="167"/>
    </location>
</feature>
<dbReference type="Gene3D" id="2.60.40.2470">
    <property type="entry name" value="SoxY domain"/>
    <property type="match status" value="1"/>
</dbReference>
<sequence length="169" mass="17556">MKQMQRRQFLGTGVTAAAVAAVAGTGLLRAGNAFAGNVAGWPAKAFDAKVLDEAMGDSIGKTDVPVSSKVSLKAPTIAENGGAVPVTIEVDSPMTADDYISTVWLFVDHNPTPLASQFTFTPACGKAYIQERIKMAKTDNVRVVAKTNKGELMASAPREVKVTIGGCGG</sequence>
<dbReference type="InterPro" id="IPR006311">
    <property type="entry name" value="TAT_signal"/>
</dbReference>
<evidence type="ECO:0000259" key="1">
    <source>
        <dbReference type="Pfam" id="PF13501"/>
    </source>
</evidence>
<dbReference type="InterPro" id="IPR036073">
    <property type="entry name" value="Desulfoferrodoxin_Fe-bd_dom_sf"/>
</dbReference>
<evidence type="ECO:0000313" key="2">
    <source>
        <dbReference type="EMBL" id="MBU2788273.1"/>
    </source>
</evidence>